<reference evidence="9" key="1">
    <citation type="submission" date="2015-10" db="EMBL/GenBank/DDBJ databases">
        <authorList>
            <person name="Gilbert D.G."/>
        </authorList>
    </citation>
    <scope>NUCLEOTIDE SEQUENCE</scope>
</reference>
<evidence type="ECO:0000259" key="6">
    <source>
        <dbReference type="PROSITE" id="PS51192"/>
    </source>
</evidence>
<dbReference type="GO" id="GO:0005829">
    <property type="term" value="C:cytosol"/>
    <property type="evidence" value="ECO:0007669"/>
    <property type="project" value="TreeGrafter"/>
</dbReference>
<dbReference type="InterPro" id="IPR014014">
    <property type="entry name" value="RNA_helicase_DEAD_Q_motif"/>
</dbReference>
<evidence type="ECO:0000256" key="4">
    <source>
        <dbReference type="ARBA" id="ARBA00022840"/>
    </source>
</evidence>
<dbReference type="PANTHER" id="PTHR47959">
    <property type="entry name" value="ATP-DEPENDENT RNA HELICASE RHLE-RELATED"/>
    <property type="match status" value="1"/>
</dbReference>
<evidence type="ECO:0000313" key="9">
    <source>
        <dbReference type="EMBL" id="CUS42865.1"/>
    </source>
</evidence>
<proteinExistence type="predicted"/>
<feature type="compositionally biased region" description="Polar residues" evidence="5">
    <location>
        <begin position="412"/>
        <end position="421"/>
    </location>
</feature>
<dbReference type="PROSITE" id="PS00039">
    <property type="entry name" value="DEAD_ATP_HELICASE"/>
    <property type="match status" value="1"/>
</dbReference>
<dbReference type="SMART" id="SM00487">
    <property type="entry name" value="DEXDc"/>
    <property type="match status" value="1"/>
</dbReference>
<dbReference type="PROSITE" id="PS51192">
    <property type="entry name" value="HELICASE_ATP_BIND_1"/>
    <property type="match status" value="1"/>
</dbReference>
<evidence type="ECO:0000256" key="3">
    <source>
        <dbReference type="ARBA" id="ARBA00022806"/>
    </source>
</evidence>
<evidence type="ECO:0000256" key="5">
    <source>
        <dbReference type="SAM" id="MobiDB-lite"/>
    </source>
</evidence>
<sequence>MATFSNLLTHPLLLQRLAQLKYESPTPIQLAAIPLVLAGKDLMAAAPTGTGKTAAFVLPVLQLMAQHPRPLNEYDKALPRVLVIAPTRELAQQLEASLNQYGKLTDQKVLMLCGGQDNARQRQDALKGCDIVVATPGRLYELMNNRILDFEALQCLILDEADRLLDMGFADDLQLIIKRLPATRQNLMFSATSSEPVRELAAMIMPNATALGQAQANRTSIDVKQWLVPVDHTDKGNATITLLRENKWSQVLIFTKTKAGADVLLEQLKEEGFKAEALHGDKHQSERNRILNAFKTHKLPILVATDIAARGLDIANLPAVVNHDLPPVAEDYIHRIGRTGRAGEKGVAISLVAAHEIDTLSEIEQLIGRILPRKDLIGHVPNHRVPDSAPKSRKRKEEQPLGKKANKRRSNKATPPRNTGTGERKKAGGDRSAENNGNSLFAGRKNITKRSID</sequence>
<keyword evidence="4" id="KW-0067">ATP-binding</keyword>
<accession>A0A160TE16</accession>
<keyword evidence="1" id="KW-0547">Nucleotide-binding</keyword>
<dbReference type="InterPro" id="IPR014001">
    <property type="entry name" value="Helicase_ATP-bd"/>
</dbReference>
<dbReference type="SMART" id="SM00490">
    <property type="entry name" value="HELICc"/>
    <property type="match status" value="1"/>
</dbReference>
<dbReference type="InterPro" id="IPR001650">
    <property type="entry name" value="Helicase_C-like"/>
</dbReference>
<feature type="compositionally biased region" description="Basic and acidic residues" evidence="5">
    <location>
        <begin position="422"/>
        <end position="433"/>
    </location>
</feature>
<dbReference type="Pfam" id="PF00271">
    <property type="entry name" value="Helicase_C"/>
    <property type="match status" value="1"/>
</dbReference>
<dbReference type="SUPFAM" id="SSF52540">
    <property type="entry name" value="P-loop containing nucleoside triphosphate hydrolases"/>
    <property type="match status" value="2"/>
</dbReference>
<gene>
    <name evidence="9" type="ORF">MGWOODY_Tha2941</name>
</gene>
<dbReference type="InterPro" id="IPR011545">
    <property type="entry name" value="DEAD/DEAH_box_helicase_dom"/>
</dbReference>
<dbReference type="EMBL" id="CZQC01000071">
    <property type="protein sequence ID" value="CUS42865.1"/>
    <property type="molecule type" value="Genomic_DNA"/>
</dbReference>
<keyword evidence="3 9" id="KW-0347">Helicase</keyword>
<dbReference type="InterPro" id="IPR050079">
    <property type="entry name" value="DEAD_box_RNA_helicase"/>
</dbReference>
<protein>
    <submittedName>
        <fullName evidence="9">ATP-dependent RNA helicase RhlE</fullName>
    </submittedName>
</protein>
<dbReference type="InterPro" id="IPR044742">
    <property type="entry name" value="DEAD/DEAH_RhlB"/>
</dbReference>
<evidence type="ECO:0000259" key="8">
    <source>
        <dbReference type="PROSITE" id="PS51195"/>
    </source>
</evidence>
<dbReference type="GO" id="GO:0016787">
    <property type="term" value="F:hydrolase activity"/>
    <property type="evidence" value="ECO:0007669"/>
    <property type="project" value="UniProtKB-KW"/>
</dbReference>
<evidence type="ECO:0000259" key="7">
    <source>
        <dbReference type="PROSITE" id="PS51194"/>
    </source>
</evidence>
<name>A0A160TE16_9ZZZZ</name>
<feature type="domain" description="Helicase ATP-binding" evidence="6">
    <location>
        <begin position="33"/>
        <end position="211"/>
    </location>
</feature>
<dbReference type="PANTHER" id="PTHR47959:SF13">
    <property type="entry name" value="ATP-DEPENDENT RNA HELICASE RHLE"/>
    <property type="match status" value="1"/>
</dbReference>
<feature type="domain" description="Helicase C-terminal" evidence="7">
    <location>
        <begin position="222"/>
        <end position="384"/>
    </location>
</feature>
<feature type="region of interest" description="Disordered" evidence="5">
    <location>
        <begin position="378"/>
        <end position="453"/>
    </location>
</feature>
<dbReference type="InterPro" id="IPR000629">
    <property type="entry name" value="RNA-helicase_DEAD-box_CS"/>
</dbReference>
<dbReference type="Gene3D" id="3.40.50.300">
    <property type="entry name" value="P-loop containing nucleotide triphosphate hydrolases"/>
    <property type="match status" value="2"/>
</dbReference>
<dbReference type="GO" id="GO:0005524">
    <property type="term" value="F:ATP binding"/>
    <property type="evidence" value="ECO:0007669"/>
    <property type="project" value="UniProtKB-KW"/>
</dbReference>
<evidence type="ECO:0000256" key="1">
    <source>
        <dbReference type="ARBA" id="ARBA00022741"/>
    </source>
</evidence>
<dbReference type="AlphaFoldDB" id="A0A160TE16"/>
<dbReference type="InterPro" id="IPR027417">
    <property type="entry name" value="P-loop_NTPase"/>
</dbReference>
<dbReference type="GO" id="GO:0003676">
    <property type="term" value="F:nucleic acid binding"/>
    <property type="evidence" value="ECO:0007669"/>
    <property type="project" value="InterPro"/>
</dbReference>
<dbReference type="CDD" id="cd18787">
    <property type="entry name" value="SF2_C_DEAD"/>
    <property type="match status" value="1"/>
</dbReference>
<organism evidence="9">
    <name type="scientific">hydrothermal vent metagenome</name>
    <dbReference type="NCBI Taxonomy" id="652676"/>
    <lineage>
        <taxon>unclassified sequences</taxon>
        <taxon>metagenomes</taxon>
        <taxon>ecological metagenomes</taxon>
    </lineage>
</organism>
<keyword evidence="2" id="KW-0378">Hydrolase</keyword>
<dbReference type="PROSITE" id="PS51194">
    <property type="entry name" value="HELICASE_CTER"/>
    <property type="match status" value="1"/>
</dbReference>
<dbReference type="Pfam" id="PF00270">
    <property type="entry name" value="DEAD"/>
    <property type="match status" value="1"/>
</dbReference>
<evidence type="ECO:0000256" key="2">
    <source>
        <dbReference type="ARBA" id="ARBA00022801"/>
    </source>
</evidence>
<feature type="domain" description="DEAD-box RNA helicase Q" evidence="8">
    <location>
        <begin position="2"/>
        <end position="30"/>
    </location>
</feature>
<dbReference type="GO" id="GO:0003724">
    <property type="term" value="F:RNA helicase activity"/>
    <property type="evidence" value="ECO:0007669"/>
    <property type="project" value="InterPro"/>
</dbReference>
<dbReference type="CDD" id="cd00268">
    <property type="entry name" value="DEADc"/>
    <property type="match status" value="1"/>
</dbReference>
<dbReference type="PROSITE" id="PS51195">
    <property type="entry name" value="Q_MOTIF"/>
    <property type="match status" value="1"/>
</dbReference>